<comment type="caution">
    <text evidence="1">The sequence shown here is derived from an EMBL/GenBank/DDBJ whole genome shotgun (WGS) entry which is preliminary data.</text>
</comment>
<dbReference type="OrthoDB" id="10051416at2759"/>
<keyword evidence="2" id="KW-1185">Reference proteome</keyword>
<reference evidence="1 2" key="2">
    <citation type="journal article" date="2021" name="Genomics">
        <title>High-quality reference genome for Clonorchis sinensis.</title>
        <authorList>
            <person name="Young N.D."/>
            <person name="Stroehlein A.J."/>
            <person name="Kinkar L."/>
            <person name="Wang T."/>
            <person name="Sohn W.M."/>
            <person name="Chang B.C.H."/>
            <person name="Kaur P."/>
            <person name="Weisz D."/>
            <person name="Dudchenko O."/>
            <person name="Aiden E.L."/>
            <person name="Korhonen P.K."/>
            <person name="Gasser R.B."/>
        </authorList>
    </citation>
    <scope>NUCLEOTIDE SEQUENCE [LARGE SCALE GENOMIC DNA]</scope>
    <source>
        <strain evidence="1">Cs-k2</strain>
    </source>
</reference>
<sequence length="301" mass="34140">MSSAINKRFSWVPGDSPMKANVVCRWVYQTNFVKFWFEQNIRLMETRRLCQLHEPQEEWDRPWAVEVFSESPYIQISVKKQWGSLSNCKNLAEYTNLYTGSFLTGDSPGTQLNPSFFDVFKQLNVLHQAVSCFTWHLTETGELRLPSEPQGGRNRSLAVEEFSATYHGSWNQADSYLSLGARWPKWLEREFTDWKVRGSNQASASRLPLSRLGQPGSIPALMQPLAKSPVCDVSRQLNVLHQAASCSSCYDIRDIAIHAAWCSTFSCLETSQTGDSAGFQETLRWLTKRSEPKPGISTAPV</sequence>
<evidence type="ECO:0000313" key="2">
    <source>
        <dbReference type="Proteomes" id="UP000286415"/>
    </source>
</evidence>
<dbReference type="InParanoid" id="A0A419QDC5"/>
<proteinExistence type="predicted"/>
<name>A0A419QDC5_CLOSI</name>
<dbReference type="EMBL" id="NIRI02000077">
    <property type="protein sequence ID" value="KAG5441520.1"/>
    <property type="molecule type" value="Genomic_DNA"/>
</dbReference>
<dbReference type="AlphaFoldDB" id="A0A419QDC5"/>
<dbReference type="Proteomes" id="UP000286415">
    <property type="component" value="Unassembled WGS sequence"/>
</dbReference>
<organism evidence="1 2">
    <name type="scientific">Clonorchis sinensis</name>
    <name type="common">Chinese liver fluke</name>
    <dbReference type="NCBI Taxonomy" id="79923"/>
    <lineage>
        <taxon>Eukaryota</taxon>
        <taxon>Metazoa</taxon>
        <taxon>Spiralia</taxon>
        <taxon>Lophotrochozoa</taxon>
        <taxon>Platyhelminthes</taxon>
        <taxon>Trematoda</taxon>
        <taxon>Digenea</taxon>
        <taxon>Opisthorchiida</taxon>
        <taxon>Opisthorchiata</taxon>
        <taxon>Opisthorchiidae</taxon>
        <taxon>Clonorchis</taxon>
    </lineage>
</organism>
<protein>
    <submittedName>
        <fullName evidence="1">Uncharacterized protein</fullName>
    </submittedName>
</protein>
<accession>A0A419QDC5</accession>
<gene>
    <name evidence="1" type="ORF">CSKR_109765</name>
</gene>
<evidence type="ECO:0000313" key="1">
    <source>
        <dbReference type="EMBL" id="KAG5441520.1"/>
    </source>
</evidence>
<reference evidence="1 2" key="1">
    <citation type="journal article" date="2018" name="Biotechnol. Adv.">
        <title>Improved genomic resources and new bioinformatic workflow for the carcinogenic parasite Clonorchis sinensis: Biotechnological implications.</title>
        <authorList>
            <person name="Wang D."/>
            <person name="Korhonen P.K."/>
            <person name="Gasser R.B."/>
            <person name="Young N.D."/>
        </authorList>
    </citation>
    <scope>NUCLEOTIDE SEQUENCE [LARGE SCALE GENOMIC DNA]</scope>
    <source>
        <strain evidence="1">Cs-k2</strain>
    </source>
</reference>